<dbReference type="EMBL" id="CP020931">
    <property type="protein sequence ID" value="ARM82677.1"/>
    <property type="molecule type" value="Genomic_DNA"/>
</dbReference>
<keyword evidence="2 4" id="KW-0831">Ubiquinone biosynthesis</keyword>
<dbReference type="HAMAP" id="MF_01632">
    <property type="entry name" value="UbiC"/>
    <property type="match status" value="1"/>
</dbReference>
<dbReference type="Pfam" id="PF04345">
    <property type="entry name" value="Chor_lyase"/>
    <property type="match status" value="1"/>
</dbReference>
<evidence type="ECO:0000313" key="8">
    <source>
        <dbReference type="Proteomes" id="UP000199211"/>
    </source>
</evidence>
<comment type="caution">
    <text evidence="4">Lacks conserved residue(s) required for the propagation of feature annotation.</text>
</comment>
<keyword evidence="3 4" id="KW-0456">Lyase</keyword>
<evidence type="ECO:0000313" key="5">
    <source>
        <dbReference type="EMBL" id="ARM82677.1"/>
    </source>
</evidence>
<dbReference type="InterPro" id="IPR007440">
    <property type="entry name" value="Chorismate--pyruvate_lyase"/>
</dbReference>
<keyword evidence="8" id="KW-1185">Reference proteome</keyword>
<dbReference type="PANTHER" id="PTHR38683">
    <property type="entry name" value="CHORISMATE PYRUVATE-LYASE"/>
    <property type="match status" value="1"/>
</dbReference>
<dbReference type="PANTHER" id="PTHR38683:SF1">
    <property type="entry name" value="CHORISMATE PYRUVATE-LYASE"/>
    <property type="match status" value="1"/>
</dbReference>
<keyword evidence="4 5" id="KW-0670">Pyruvate</keyword>
<evidence type="ECO:0000256" key="3">
    <source>
        <dbReference type="ARBA" id="ARBA00023239"/>
    </source>
</evidence>
<dbReference type="Proteomes" id="UP000193100">
    <property type="component" value="Chromosome"/>
</dbReference>
<dbReference type="GO" id="GO:0005829">
    <property type="term" value="C:cytosol"/>
    <property type="evidence" value="ECO:0007669"/>
    <property type="project" value="TreeGrafter"/>
</dbReference>
<dbReference type="GO" id="GO:0008813">
    <property type="term" value="F:chorismate lyase activity"/>
    <property type="evidence" value="ECO:0007669"/>
    <property type="project" value="UniProtKB-UniRule"/>
</dbReference>
<comment type="catalytic activity">
    <reaction evidence="4">
        <text>chorismate = 4-hydroxybenzoate + pyruvate</text>
        <dbReference type="Rhea" id="RHEA:16505"/>
        <dbReference type="ChEBI" id="CHEBI:15361"/>
        <dbReference type="ChEBI" id="CHEBI:17879"/>
        <dbReference type="ChEBI" id="CHEBI:29748"/>
        <dbReference type="EC" id="4.1.3.40"/>
    </reaction>
</comment>
<protein>
    <recommendedName>
        <fullName evidence="4">Probable chorismate pyruvate-lyase</fullName>
        <shortName evidence="4">CL</shortName>
        <shortName evidence="4">CPL</shortName>
        <ecNumber evidence="4">4.1.3.40</ecNumber>
    </recommendedName>
</protein>
<organism evidence="5 7">
    <name type="scientific">Marinobacter salarius</name>
    <dbReference type="NCBI Taxonomy" id="1420917"/>
    <lineage>
        <taxon>Bacteria</taxon>
        <taxon>Pseudomonadati</taxon>
        <taxon>Pseudomonadota</taxon>
        <taxon>Gammaproteobacteria</taxon>
        <taxon>Pseudomonadales</taxon>
        <taxon>Marinobacteraceae</taxon>
        <taxon>Marinobacter</taxon>
    </lineage>
</organism>
<comment type="similarity">
    <text evidence="4">Belongs to the UbiC family.</text>
</comment>
<dbReference type="GO" id="GO:0042866">
    <property type="term" value="P:pyruvate biosynthetic process"/>
    <property type="evidence" value="ECO:0007669"/>
    <property type="project" value="UniProtKB-UniRule"/>
</dbReference>
<dbReference type="GO" id="GO:0006744">
    <property type="term" value="P:ubiquinone biosynthetic process"/>
    <property type="evidence" value="ECO:0007669"/>
    <property type="project" value="UniProtKB-UniRule"/>
</dbReference>
<dbReference type="Gene3D" id="3.40.1410.10">
    <property type="entry name" value="Chorismate lyase-like"/>
    <property type="match status" value="1"/>
</dbReference>
<feature type="binding site" evidence="4">
    <location>
        <position position="136"/>
    </location>
    <ligand>
        <name>substrate</name>
    </ligand>
</feature>
<dbReference type="EC" id="4.1.3.40" evidence="4"/>
<feature type="binding site" evidence="4">
    <location>
        <position position="183"/>
    </location>
    <ligand>
        <name>substrate</name>
    </ligand>
</feature>
<keyword evidence="1 4" id="KW-0963">Cytoplasm</keyword>
<name>A0A1W6K5L6_9GAMM</name>
<evidence type="ECO:0000313" key="7">
    <source>
        <dbReference type="Proteomes" id="UP000193100"/>
    </source>
</evidence>
<gene>
    <name evidence="4 5" type="primary">ubiC</name>
    <name evidence="5" type="ORF">MARSALSMR5_00577</name>
    <name evidence="6" type="ORF">SAMN04487868_108133</name>
</gene>
<dbReference type="UniPathway" id="UPA00232"/>
<proteinExistence type="inferred from homology"/>
<accession>A0A1W6K5L6</accession>
<evidence type="ECO:0000256" key="4">
    <source>
        <dbReference type="HAMAP-Rule" id="MF_01632"/>
    </source>
</evidence>
<reference evidence="6 8" key="1">
    <citation type="submission" date="2016-10" db="EMBL/GenBank/DDBJ databases">
        <authorList>
            <person name="Varghese N."/>
            <person name="Submissions S."/>
        </authorList>
    </citation>
    <scope>NUCLEOTIDE SEQUENCE [LARGE SCALE GENOMIC DNA]</scope>
    <source>
        <strain evidence="6 8">DSM 26291</strain>
    </source>
</reference>
<dbReference type="InterPro" id="IPR028978">
    <property type="entry name" value="Chorismate_lyase_/UTRA_dom_sf"/>
</dbReference>
<comment type="pathway">
    <text evidence="4">Cofactor biosynthesis; ubiquinone biosynthesis.</text>
</comment>
<comment type="subcellular location">
    <subcellularLocation>
        <location evidence="4">Cytoplasm</location>
    </subcellularLocation>
</comment>
<dbReference type="EMBL" id="FOTV01000008">
    <property type="protein sequence ID" value="SFL74049.1"/>
    <property type="molecule type" value="Genomic_DNA"/>
</dbReference>
<accession>A0A1I4K5V2</accession>
<evidence type="ECO:0000256" key="1">
    <source>
        <dbReference type="ARBA" id="ARBA00022490"/>
    </source>
</evidence>
<feature type="binding site" evidence="4">
    <location>
        <position position="98"/>
    </location>
    <ligand>
        <name>substrate</name>
    </ligand>
</feature>
<dbReference type="SUPFAM" id="SSF64288">
    <property type="entry name" value="Chorismate lyase-like"/>
    <property type="match status" value="1"/>
</dbReference>
<reference evidence="5 7" key="2">
    <citation type="submission" date="2017-04" db="EMBL/GenBank/DDBJ databases">
        <title>Genome Sequence of Marinobacter salarius strain SMR5 Isolated from a culture of the Diatom Skeletonema marinoi.</title>
        <authorList>
            <person name="Topel M."/>
            <person name="Pinder M.I.M."/>
            <person name="Johansson O.N."/>
            <person name="Kourtchenko O."/>
            <person name="Godhe A."/>
            <person name="Clarke A.K."/>
        </authorList>
    </citation>
    <scope>NUCLEOTIDE SEQUENCE [LARGE SCALE GENOMIC DNA]</scope>
    <source>
        <strain evidence="5 7">SMR5</strain>
    </source>
</reference>
<comment type="function">
    <text evidence="4">Removes the pyruvyl group from chorismate, with concomitant aromatization of the ring, to provide 4-hydroxybenzoate (4HB) for the ubiquinone pathway.</text>
</comment>
<evidence type="ECO:0000313" key="6">
    <source>
        <dbReference type="EMBL" id="SFL74049.1"/>
    </source>
</evidence>
<dbReference type="AlphaFoldDB" id="A0A1W6K5L6"/>
<dbReference type="Proteomes" id="UP000199211">
    <property type="component" value="Unassembled WGS sequence"/>
</dbReference>
<evidence type="ECO:0000256" key="2">
    <source>
        <dbReference type="ARBA" id="ARBA00022688"/>
    </source>
</evidence>
<sequence length="191" mass="21724">MPSRDFDRYAPSMFEGENAISTPATDWYRSFSAAALKNPAIHGPLSHWLTLEGSLTRALQLRCREHFHVDILQEGFARPTVEEAHTLGIPVRQNAWIREVCLNGDNTPWVLARTIIPLATLSGRGRRLRNLGRRPLGAYLFSNPQWQRGPFETGLCHRANRHQPMAARRSRFFSGHHSLLVGEYFLPTLCP</sequence>